<sequence length="46" mass="4884">MRGGTDIASVTNHQPEGRALHGPVAVASLRGDNLLLKEMLDSLVSR</sequence>
<accession>A0ABN3HBP3</accession>
<dbReference type="EMBL" id="BAAARV010000078">
    <property type="protein sequence ID" value="GAA2375215.1"/>
    <property type="molecule type" value="Genomic_DNA"/>
</dbReference>
<keyword evidence="2" id="KW-1185">Reference proteome</keyword>
<evidence type="ECO:0000313" key="1">
    <source>
        <dbReference type="EMBL" id="GAA2375215.1"/>
    </source>
</evidence>
<name>A0ABN3HBP3_9ACTN</name>
<evidence type="ECO:0000313" key="2">
    <source>
        <dbReference type="Proteomes" id="UP001501444"/>
    </source>
</evidence>
<dbReference type="Proteomes" id="UP001501444">
    <property type="component" value="Unassembled WGS sequence"/>
</dbReference>
<organism evidence="1 2">
    <name type="scientific">Dactylosporangium salmoneum</name>
    <dbReference type="NCBI Taxonomy" id="53361"/>
    <lineage>
        <taxon>Bacteria</taxon>
        <taxon>Bacillati</taxon>
        <taxon>Actinomycetota</taxon>
        <taxon>Actinomycetes</taxon>
        <taxon>Micromonosporales</taxon>
        <taxon>Micromonosporaceae</taxon>
        <taxon>Dactylosporangium</taxon>
    </lineage>
</organism>
<gene>
    <name evidence="1" type="ORF">GCM10010170_078620</name>
</gene>
<comment type="caution">
    <text evidence="1">The sequence shown here is derived from an EMBL/GenBank/DDBJ whole genome shotgun (WGS) entry which is preliminary data.</text>
</comment>
<proteinExistence type="predicted"/>
<reference evidence="1 2" key="1">
    <citation type="journal article" date="2019" name="Int. J. Syst. Evol. Microbiol.">
        <title>The Global Catalogue of Microorganisms (GCM) 10K type strain sequencing project: providing services to taxonomists for standard genome sequencing and annotation.</title>
        <authorList>
            <consortium name="The Broad Institute Genomics Platform"/>
            <consortium name="The Broad Institute Genome Sequencing Center for Infectious Disease"/>
            <person name="Wu L."/>
            <person name="Ma J."/>
        </authorList>
    </citation>
    <scope>NUCLEOTIDE SEQUENCE [LARGE SCALE GENOMIC DNA]</scope>
    <source>
        <strain evidence="1 2">JCM 3272</strain>
    </source>
</reference>
<protein>
    <submittedName>
        <fullName evidence="1">Uncharacterized protein</fullName>
    </submittedName>
</protein>